<dbReference type="SUPFAM" id="SSF63848">
    <property type="entry name" value="Cell-division inhibitor MinC, C-terminal domain"/>
    <property type="match status" value="1"/>
</dbReference>
<dbReference type="PANTHER" id="PTHR34108:SF1">
    <property type="entry name" value="SEPTUM SITE-DETERMINING PROTEIN MINC"/>
    <property type="match status" value="1"/>
</dbReference>
<evidence type="ECO:0000313" key="6">
    <source>
        <dbReference type="EMBL" id="PSR27802.1"/>
    </source>
</evidence>
<accession>A0A2T2WZZ9</accession>
<proteinExistence type="predicted"/>
<keyword evidence="2" id="KW-0717">Septation</keyword>
<dbReference type="AlphaFoldDB" id="A0A2T2WZZ9"/>
<protein>
    <submittedName>
        <fullName evidence="6">Septum site-determining protein MinC</fullName>
    </submittedName>
</protein>
<dbReference type="InterPro" id="IPR036145">
    <property type="entry name" value="MinC_C_sf"/>
</dbReference>
<evidence type="ECO:0000313" key="7">
    <source>
        <dbReference type="Proteomes" id="UP000242699"/>
    </source>
</evidence>
<dbReference type="PANTHER" id="PTHR34108">
    <property type="entry name" value="SEPTUM SITE-DETERMINING PROTEIN MINC"/>
    <property type="match status" value="1"/>
</dbReference>
<keyword evidence="1" id="KW-0132">Cell division</keyword>
<dbReference type="GO" id="GO:0000917">
    <property type="term" value="P:division septum assembly"/>
    <property type="evidence" value="ECO:0007669"/>
    <property type="project" value="UniProtKB-KW"/>
</dbReference>
<gene>
    <name evidence="6" type="primary">minC</name>
    <name evidence="6" type="ORF">C7B43_11125</name>
</gene>
<dbReference type="Proteomes" id="UP000242699">
    <property type="component" value="Unassembled WGS sequence"/>
</dbReference>
<dbReference type="Pfam" id="PF03775">
    <property type="entry name" value="MinC_C"/>
    <property type="match status" value="1"/>
</dbReference>
<evidence type="ECO:0000256" key="2">
    <source>
        <dbReference type="ARBA" id="ARBA00023210"/>
    </source>
</evidence>
<evidence type="ECO:0000256" key="3">
    <source>
        <dbReference type="ARBA" id="ARBA00023306"/>
    </source>
</evidence>
<dbReference type="Gene3D" id="2.160.20.70">
    <property type="match status" value="1"/>
</dbReference>
<name>A0A2T2WZZ9_9FIRM</name>
<dbReference type="NCBIfam" id="TIGR01222">
    <property type="entry name" value="minC"/>
    <property type="match status" value="1"/>
</dbReference>
<dbReference type="EMBL" id="PXYT01000024">
    <property type="protein sequence ID" value="PSR27802.1"/>
    <property type="molecule type" value="Genomic_DNA"/>
</dbReference>
<evidence type="ECO:0000259" key="5">
    <source>
        <dbReference type="Pfam" id="PF03775"/>
    </source>
</evidence>
<dbReference type="InterPro" id="IPR013033">
    <property type="entry name" value="MinC"/>
</dbReference>
<dbReference type="InterPro" id="IPR016098">
    <property type="entry name" value="CAP/MinC_C"/>
</dbReference>
<organism evidence="6 7">
    <name type="scientific">Sulfobacillus benefaciens</name>
    <dbReference type="NCBI Taxonomy" id="453960"/>
    <lineage>
        <taxon>Bacteria</taxon>
        <taxon>Bacillati</taxon>
        <taxon>Bacillota</taxon>
        <taxon>Clostridia</taxon>
        <taxon>Eubacteriales</taxon>
        <taxon>Clostridiales Family XVII. Incertae Sedis</taxon>
        <taxon>Sulfobacillus</taxon>
    </lineage>
</organism>
<comment type="subunit">
    <text evidence="4">Interacts with MinD and FtsZ.</text>
</comment>
<evidence type="ECO:0000256" key="1">
    <source>
        <dbReference type="ARBA" id="ARBA00022618"/>
    </source>
</evidence>
<reference evidence="6 7" key="1">
    <citation type="journal article" date="2014" name="BMC Genomics">
        <title>Comparison of environmental and isolate Sulfobacillus genomes reveals diverse carbon, sulfur, nitrogen, and hydrogen metabolisms.</title>
        <authorList>
            <person name="Justice N.B."/>
            <person name="Norman A."/>
            <person name="Brown C.T."/>
            <person name="Singh A."/>
            <person name="Thomas B.C."/>
            <person name="Banfield J.F."/>
        </authorList>
    </citation>
    <scope>NUCLEOTIDE SEQUENCE [LARGE SCALE GENOMIC DNA]</scope>
    <source>
        <strain evidence="6">AMDSBA1</strain>
    </source>
</reference>
<comment type="caution">
    <text evidence="6">The sequence shown here is derived from an EMBL/GenBank/DDBJ whole genome shotgun (WGS) entry which is preliminary data.</text>
</comment>
<dbReference type="GO" id="GO:1901891">
    <property type="term" value="P:regulation of cell septum assembly"/>
    <property type="evidence" value="ECO:0007669"/>
    <property type="project" value="InterPro"/>
</dbReference>
<feature type="domain" description="Septum formation inhibitor MinC C-terminal" evidence="5">
    <location>
        <begin position="60"/>
        <end position="159"/>
    </location>
</feature>
<sequence>MSPQLSAAQLIFSRFRSSKGIRGGGAMHSGQDTSSVEHYVVRRNARDWEEEARRHPTLLIRKTLRSGQHVRFYGNVVVLGDVNPGAEITAGGDIVVMGWLRGLAHAGAEGNQEAVVAAFRLSPTQIRIAHFIGRAPDSDDTELPAVPEIAEVRDGQLIIDQWQRSTLGNVK</sequence>
<keyword evidence="3" id="KW-0131">Cell cycle</keyword>
<dbReference type="InterPro" id="IPR005526">
    <property type="entry name" value="Septum_form_inhib_MinC_C"/>
</dbReference>
<evidence type="ECO:0000256" key="4">
    <source>
        <dbReference type="ARBA" id="ARBA00046874"/>
    </source>
</evidence>
<dbReference type="GO" id="GO:0000902">
    <property type="term" value="P:cell morphogenesis"/>
    <property type="evidence" value="ECO:0007669"/>
    <property type="project" value="InterPro"/>
</dbReference>